<organism evidence="1 2">
    <name type="scientific">Elysia marginata</name>
    <dbReference type="NCBI Taxonomy" id="1093978"/>
    <lineage>
        <taxon>Eukaryota</taxon>
        <taxon>Metazoa</taxon>
        <taxon>Spiralia</taxon>
        <taxon>Lophotrochozoa</taxon>
        <taxon>Mollusca</taxon>
        <taxon>Gastropoda</taxon>
        <taxon>Heterobranchia</taxon>
        <taxon>Euthyneura</taxon>
        <taxon>Panpulmonata</taxon>
        <taxon>Sacoglossa</taxon>
        <taxon>Placobranchoidea</taxon>
        <taxon>Plakobranchidae</taxon>
        <taxon>Elysia</taxon>
    </lineage>
</organism>
<protein>
    <submittedName>
        <fullName evidence="1">ADAM family mig-17</fullName>
    </submittedName>
</protein>
<dbReference type="Proteomes" id="UP000762676">
    <property type="component" value="Unassembled WGS sequence"/>
</dbReference>
<keyword evidence="2" id="KW-1185">Reference proteome</keyword>
<sequence length="303" mass="34078">MRIENNFRDENLVCFLPPILHIRVESSDLKISSAIDLVKRDIIGNNHGGTFKKDLDRLGKVLDTQGYSNHSVGAAFVVSCVLSEYAGSYPKMEGSLYLRGLKFRLSPAAWLNDSSISLSSQYVAVTYSMTPVWEHAFADAKAIRELLRRSLSRGLYEFTTRRELIRLVDMRLQTLSLGDKKLNVRMTTPYLSTDVSSSLYIEAIKVVSGSVTKVSAPTLLETFDNWVIQQTTLPKHDHAMLFTSLGALHDGDNNLCQSRDRYLMSTGTYPQTVANALHPWLFSSCSSVDITTYLTQLESEERY</sequence>
<comment type="caution">
    <text evidence="1">The sequence shown here is derived from an EMBL/GenBank/DDBJ whole genome shotgun (WGS) entry which is preliminary data.</text>
</comment>
<dbReference type="SUPFAM" id="SSF55486">
    <property type="entry name" value="Metalloproteases ('zincins'), catalytic domain"/>
    <property type="match status" value="1"/>
</dbReference>
<proteinExistence type="predicted"/>
<dbReference type="InterPro" id="IPR024079">
    <property type="entry name" value="MetalloPept_cat_dom_sf"/>
</dbReference>
<dbReference type="AlphaFoldDB" id="A0AAV4F1P8"/>
<dbReference type="Gene3D" id="3.40.390.10">
    <property type="entry name" value="Collagenase (Catalytic Domain)"/>
    <property type="match status" value="1"/>
</dbReference>
<gene>
    <name evidence="1" type="ORF">ElyMa_001994600</name>
</gene>
<evidence type="ECO:0000313" key="2">
    <source>
        <dbReference type="Proteomes" id="UP000762676"/>
    </source>
</evidence>
<accession>A0AAV4F1P8</accession>
<name>A0AAV4F1P8_9GAST</name>
<dbReference type="GO" id="GO:0008237">
    <property type="term" value="F:metallopeptidase activity"/>
    <property type="evidence" value="ECO:0007669"/>
    <property type="project" value="InterPro"/>
</dbReference>
<evidence type="ECO:0000313" key="1">
    <source>
        <dbReference type="EMBL" id="GFR67327.1"/>
    </source>
</evidence>
<reference evidence="1 2" key="1">
    <citation type="journal article" date="2021" name="Elife">
        <title>Chloroplast acquisition without the gene transfer in kleptoplastic sea slugs, Plakobranchus ocellatus.</title>
        <authorList>
            <person name="Maeda T."/>
            <person name="Takahashi S."/>
            <person name="Yoshida T."/>
            <person name="Shimamura S."/>
            <person name="Takaki Y."/>
            <person name="Nagai Y."/>
            <person name="Toyoda A."/>
            <person name="Suzuki Y."/>
            <person name="Arimoto A."/>
            <person name="Ishii H."/>
            <person name="Satoh N."/>
            <person name="Nishiyama T."/>
            <person name="Hasebe M."/>
            <person name="Maruyama T."/>
            <person name="Minagawa J."/>
            <person name="Obokata J."/>
            <person name="Shigenobu S."/>
        </authorList>
    </citation>
    <scope>NUCLEOTIDE SEQUENCE [LARGE SCALE GENOMIC DNA]</scope>
</reference>
<dbReference type="EMBL" id="BMAT01004061">
    <property type="protein sequence ID" value="GFR67327.1"/>
    <property type="molecule type" value="Genomic_DNA"/>
</dbReference>